<evidence type="ECO:0000256" key="7">
    <source>
        <dbReference type="ARBA" id="ARBA00023136"/>
    </source>
</evidence>
<proteinExistence type="inferred from homology"/>
<dbReference type="AlphaFoldDB" id="A0A927D344"/>
<comment type="catalytic activity">
    <reaction evidence="9">
        <text>N-terminal S-1,2-diacyl-sn-glyceryl-L-cysteinyl-[lipoprotein] + a glycerophospholipid = N-acyl-S-1,2-diacyl-sn-glyceryl-L-cysteinyl-[lipoprotein] + a 2-acyl-sn-glycero-3-phospholipid + H(+)</text>
        <dbReference type="Rhea" id="RHEA:48228"/>
        <dbReference type="Rhea" id="RHEA-COMP:14681"/>
        <dbReference type="Rhea" id="RHEA-COMP:14684"/>
        <dbReference type="ChEBI" id="CHEBI:15378"/>
        <dbReference type="ChEBI" id="CHEBI:136912"/>
        <dbReference type="ChEBI" id="CHEBI:140656"/>
        <dbReference type="ChEBI" id="CHEBI:140657"/>
        <dbReference type="ChEBI" id="CHEBI:140660"/>
        <dbReference type="EC" id="2.3.1.269"/>
    </reaction>
</comment>
<dbReference type="HAMAP" id="MF_01148">
    <property type="entry name" value="Lnt"/>
    <property type="match status" value="1"/>
</dbReference>
<comment type="subcellular location">
    <subcellularLocation>
        <location evidence="1 9">Cell membrane</location>
        <topology evidence="1 9">Multi-pass membrane protein</topology>
    </subcellularLocation>
</comment>
<feature type="transmembrane region" description="Helical" evidence="9">
    <location>
        <begin position="27"/>
        <end position="43"/>
    </location>
</feature>
<evidence type="ECO:0000256" key="6">
    <source>
        <dbReference type="ARBA" id="ARBA00022989"/>
    </source>
</evidence>
<dbReference type="SUPFAM" id="SSF56317">
    <property type="entry name" value="Carbon-nitrogen hydrolase"/>
    <property type="match status" value="1"/>
</dbReference>
<evidence type="ECO:0000256" key="2">
    <source>
        <dbReference type="ARBA" id="ARBA00010065"/>
    </source>
</evidence>
<feature type="transmembrane region" description="Helical" evidence="9">
    <location>
        <begin position="470"/>
        <end position="487"/>
    </location>
</feature>
<dbReference type="Pfam" id="PF20154">
    <property type="entry name" value="LNT_N"/>
    <property type="match status" value="1"/>
</dbReference>
<dbReference type="Pfam" id="PF00795">
    <property type="entry name" value="CN_hydrolase"/>
    <property type="match status" value="1"/>
</dbReference>
<dbReference type="InterPro" id="IPR004563">
    <property type="entry name" value="Apolipo_AcylTrfase"/>
</dbReference>
<feature type="transmembrane region" description="Helical" evidence="9">
    <location>
        <begin position="116"/>
        <end position="138"/>
    </location>
</feature>
<feature type="transmembrane region" description="Helical" evidence="9">
    <location>
        <begin position="158"/>
        <end position="176"/>
    </location>
</feature>
<protein>
    <recommendedName>
        <fullName evidence="9">Apolipoprotein N-acyltransferase</fullName>
        <shortName evidence="9">ALP N-acyltransferase</shortName>
        <ecNumber evidence="9">2.3.1.269</ecNumber>
    </recommendedName>
</protein>
<evidence type="ECO:0000256" key="1">
    <source>
        <dbReference type="ARBA" id="ARBA00004651"/>
    </source>
</evidence>
<dbReference type="GO" id="GO:0016410">
    <property type="term" value="F:N-acyltransferase activity"/>
    <property type="evidence" value="ECO:0007669"/>
    <property type="project" value="UniProtKB-UniRule"/>
</dbReference>
<comment type="caution">
    <text evidence="11">The sequence shown here is derived from an EMBL/GenBank/DDBJ whole genome shotgun (WGS) entry which is preliminary data.</text>
</comment>
<evidence type="ECO:0000313" key="11">
    <source>
        <dbReference type="EMBL" id="MBD3664203.1"/>
    </source>
</evidence>
<dbReference type="RefSeq" id="WP_191075246.1">
    <property type="nucleotide sequence ID" value="NZ_JACTAG010000002.1"/>
</dbReference>
<keyword evidence="7 9" id="KW-0472">Membrane</keyword>
<comment type="function">
    <text evidence="9">Catalyzes the phospholipid dependent N-acylation of the N-terminal cysteine of apolipoprotein, the last step in lipoprotein maturation.</text>
</comment>
<comment type="pathway">
    <text evidence="9">Protein modification; lipoprotein biosynthesis (N-acyl transfer).</text>
</comment>
<dbReference type="Gene3D" id="3.60.110.10">
    <property type="entry name" value="Carbon-nitrogen hydrolase"/>
    <property type="match status" value="1"/>
</dbReference>
<organism evidence="11 12">
    <name type="scientific">Sulfitobacter aestuariivivens</name>
    <dbReference type="NCBI Taxonomy" id="2766981"/>
    <lineage>
        <taxon>Bacteria</taxon>
        <taxon>Pseudomonadati</taxon>
        <taxon>Pseudomonadota</taxon>
        <taxon>Alphaproteobacteria</taxon>
        <taxon>Rhodobacterales</taxon>
        <taxon>Roseobacteraceae</taxon>
        <taxon>Sulfitobacter</taxon>
    </lineage>
</organism>
<keyword evidence="8 9" id="KW-0012">Acyltransferase</keyword>
<feature type="transmembrane region" description="Helical" evidence="9">
    <location>
        <begin position="50"/>
        <end position="70"/>
    </location>
</feature>
<keyword evidence="6 9" id="KW-1133">Transmembrane helix</keyword>
<feature type="transmembrane region" description="Helical" evidence="9">
    <location>
        <begin position="183"/>
        <end position="202"/>
    </location>
</feature>
<evidence type="ECO:0000256" key="4">
    <source>
        <dbReference type="ARBA" id="ARBA00022679"/>
    </source>
</evidence>
<evidence type="ECO:0000256" key="9">
    <source>
        <dbReference type="HAMAP-Rule" id="MF_01148"/>
    </source>
</evidence>
<keyword evidence="12" id="KW-1185">Reference proteome</keyword>
<reference evidence="11" key="1">
    <citation type="submission" date="2020-08" db="EMBL/GenBank/DDBJ databases">
        <title>Sulfitobacter aestuariivivens sp. nov., isolated from a tidal flat.</title>
        <authorList>
            <person name="Park S."/>
            <person name="Yoon J.-H."/>
        </authorList>
    </citation>
    <scope>NUCLEOTIDE SEQUENCE</scope>
    <source>
        <strain evidence="11">TSTF-M16</strain>
    </source>
</reference>
<comment type="similarity">
    <text evidence="2 9">Belongs to the CN hydrolase family. Apolipoprotein N-acyltransferase subfamily.</text>
</comment>
<dbReference type="GO" id="GO:0005886">
    <property type="term" value="C:plasma membrane"/>
    <property type="evidence" value="ECO:0007669"/>
    <property type="project" value="UniProtKB-SubCell"/>
</dbReference>
<evidence type="ECO:0000313" key="12">
    <source>
        <dbReference type="Proteomes" id="UP000635142"/>
    </source>
</evidence>
<keyword evidence="3 9" id="KW-1003">Cell membrane</keyword>
<feature type="transmembrane region" description="Helical" evidence="9">
    <location>
        <begin position="82"/>
        <end position="104"/>
    </location>
</feature>
<dbReference type="CDD" id="cd07571">
    <property type="entry name" value="ALP_N-acyl_transferase"/>
    <property type="match status" value="1"/>
</dbReference>
<evidence type="ECO:0000256" key="5">
    <source>
        <dbReference type="ARBA" id="ARBA00022692"/>
    </source>
</evidence>
<dbReference type="EC" id="2.3.1.269" evidence="9"/>
<dbReference type="InterPro" id="IPR045378">
    <property type="entry name" value="LNT_N"/>
</dbReference>
<dbReference type="InterPro" id="IPR003010">
    <property type="entry name" value="C-N_Hydrolase"/>
</dbReference>
<feature type="domain" description="CN hydrolase" evidence="10">
    <location>
        <begin position="216"/>
        <end position="459"/>
    </location>
</feature>
<dbReference type="NCBIfam" id="TIGR00546">
    <property type="entry name" value="lnt"/>
    <property type="match status" value="1"/>
</dbReference>
<dbReference type="EMBL" id="JACTAG010000002">
    <property type="protein sequence ID" value="MBD3664203.1"/>
    <property type="molecule type" value="Genomic_DNA"/>
</dbReference>
<dbReference type="GO" id="GO:0042158">
    <property type="term" value="P:lipoprotein biosynthetic process"/>
    <property type="evidence" value="ECO:0007669"/>
    <property type="project" value="UniProtKB-UniRule"/>
</dbReference>
<dbReference type="Proteomes" id="UP000635142">
    <property type="component" value="Unassembled WGS sequence"/>
</dbReference>
<keyword evidence="4 9" id="KW-0808">Transferase</keyword>
<evidence type="ECO:0000256" key="3">
    <source>
        <dbReference type="ARBA" id="ARBA00022475"/>
    </source>
</evidence>
<dbReference type="InterPro" id="IPR036526">
    <property type="entry name" value="C-N_Hydrolase_sf"/>
</dbReference>
<name>A0A927D344_9RHOB</name>
<dbReference type="PANTHER" id="PTHR38686">
    <property type="entry name" value="APOLIPOPROTEIN N-ACYLTRANSFERASE"/>
    <property type="match status" value="1"/>
</dbReference>
<gene>
    <name evidence="9 11" type="primary">lnt</name>
    <name evidence="11" type="ORF">H9Q16_09750</name>
</gene>
<evidence type="ECO:0000259" key="10">
    <source>
        <dbReference type="PROSITE" id="PS50263"/>
    </source>
</evidence>
<keyword evidence="5 9" id="KW-0812">Transmembrane</keyword>
<dbReference type="PROSITE" id="PS50263">
    <property type="entry name" value="CN_HYDROLASE"/>
    <property type="match status" value="1"/>
</dbReference>
<accession>A0A927D344</accession>
<sequence length="495" mass="53358">MIFRLRLVLAALAGALAAFGQEPYGWPLLMVAGMAGVIFLWHSKDTPLRAALMGWAFGTGYFIHALQWIVSPFLVDVARHGWMAPFALLFMGAGLALFWGAAFWSARKLSPRPWPLIVTWSAAELLRAYVFTGFPWAMPAQSTVDVLAGQALAHFGPYAINLWLISVCVVLIWGLRARRSGQIAAGVAGFGALFALILPPGLPAQAGLDMPVIRLIQPNAAQHEKWNPEKIPVFYDRQLQLTSAAPLGDRPPPDLILWSETAIPWAIDLAGSALEEIARAGGDATVALGAQRRTETRYFNSMVTLDGQGGVKQAYDKHHLVPFGEYMPLGDLLARIGIFGLAAQHGNGYSSGPGAMLLDFGVLGKALPLICYEAVFPHDVNAAPERPDFLIQITNDAWFGRGAGPRQHLAQARMRAIEQGLPLARAANTGISAMIDPYGRVTAAIPLNQAGFVDAPLPSPLRATLYSRTGDLPFALLLVLLLAAAAVRKGRRNSD</sequence>
<dbReference type="PANTHER" id="PTHR38686:SF1">
    <property type="entry name" value="APOLIPOPROTEIN N-ACYLTRANSFERASE"/>
    <property type="match status" value="1"/>
</dbReference>
<evidence type="ECO:0000256" key="8">
    <source>
        <dbReference type="ARBA" id="ARBA00023315"/>
    </source>
</evidence>